<dbReference type="RefSeq" id="WP_024856029.1">
    <property type="nucleotide sequence ID" value="NZ_JEOB01000002.1"/>
</dbReference>
<comment type="caution">
    <text evidence="3">The sequence shown here is derived from an EMBL/GenBank/DDBJ whole genome shotgun (WGS) entry which is preliminary data.</text>
</comment>
<accession>A0A011VY64</accession>
<dbReference type="EMBL" id="JEOB01000004">
    <property type="protein sequence ID" value="EXM38727.1"/>
    <property type="molecule type" value="Genomic_DNA"/>
</dbReference>
<keyword evidence="1" id="KW-0472">Membrane</keyword>
<dbReference type="PATRIC" id="fig|1341156.4.peg.1020"/>
<dbReference type="Proteomes" id="UP000021369">
    <property type="component" value="Unassembled WGS sequence"/>
</dbReference>
<keyword evidence="1" id="KW-0812">Transmembrane</keyword>
<evidence type="ECO:0000256" key="1">
    <source>
        <dbReference type="SAM" id="Phobius"/>
    </source>
</evidence>
<protein>
    <submittedName>
        <fullName evidence="3">Uncharacterized protein</fullName>
    </submittedName>
</protein>
<gene>
    <name evidence="3" type="ORF">RASY3_08580</name>
    <name evidence="2" type="ORF">RASY3_18965</name>
</gene>
<keyword evidence="1" id="KW-1133">Transmembrane helix</keyword>
<evidence type="ECO:0000313" key="4">
    <source>
        <dbReference type="Proteomes" id="UP000021369"/>
    </source>
</evidence>
<evidence type="ECO:0000313" key="2">
    <source>
        <dbReference type="EMBL" id="EXM38727.1"/>
    </source>
</evidence>
<name>A0A011VY64_RUMAL</name>
<sequence length="72" mass="8307">MKETRKMLMMSTVLIAFIMIYIAVHCVKIRGFDIMSIAAFGTASLGYAFAYLAYLNKREDHCEICSLNEYQR</sequence>
<reference evidence="3 4" key="1">
    <citation type="submission" date="2013-06" db="EMBL/GenBank/DDBJ databases">
        <title>Rumen cellulosomics: divergent fiber-degrading strategies revealed by comparative genome-wide analysis of six Ruminococcal strains.</title>
        <authorList>
            <person name="Dassa B."/>
            <person name="Borovok I."/>
            <person name="Lamed R."/>
            <person name="Flint H."/>
            <person name="Yeoman C.J."/>
            <person name="White B."/>
            <person name="Bayer E.A."/>
        </authorList>
    </citation>
    <scope>NUCLEOTIDE SEQUENCE [LARGE SCALE GENOMIC DNA]</scope>
    <source>
        <strain evidence="3 4">SY3</strain>
    </source>
</reference>
<dbReference type="AlphaFoldDB" id="A0A011VY64"/>
<feature type="transmembrane region" description="Helical" evidence="1">
    <location>
        <begin position="7"/>
        <end position="24"/>
    </location>
</feature>
<dbReference type="EMBL" id="JEOB01000002">
    <property type="protein sequence ID" value="EXM40241.1"/>
    <property type="molecule type" value="Genomic_DNA"/>
</dbReference>
<proteinExistence type="predicted"/>
<feature type="transmembrane region" description="Helical" evidence="1">
    <location>
        <begin position="36"/>
        <end position="54"/>
    </location>
</feature>
<dbReference type="OrthoDB" id="1823037at2"/>
<organism evidence="3 4">
    <name type="scientific">Ruminococcus albus SY3</name>
    <dbReference type="NCBI Taxonomy" id="1341156"/>
    <lineage>
        <taxon>Bacteria</taxon>
        <taxon>Bacillati</taxon>
        <taxon>Bacillota</taxon>
        <taxon>Clostridia</taxon>
        <taxon>Eubacteriales</taxon>
        <taxon>Oscillospiraceae</taxon>
        <taxon>Ruminococcus</taxon>
    </lineage>
</organism>
<evidence type="ECO:0000313" key="3">
    <source>
        <dbReference type="EMBL" id="EXM40241.1"/>
    </source>
</evidence>
<keyword evidence="4" id="KW-1185">Reference proteome</keyword>